<evidence type="ECO:0000256" key="5">
    <source>
        <dbReference type="ARBA" id="ARBA00023157"/>
    </source>
</evidence>
<feature type="chain" id="PRO_5035283920" description="Peptidase S1 domain-containing protein" evidence="8">
    <location>
        <begin position="20"/>
        <end position="260"/>
    </location>
</feature>
<keyword evidence="4 7" id="KW-0720">Serine protease</keyword>
<keyword evidence="2 7" id="KW-0645">Protease</keyword>
<dbReference type="InterPro" id="IPR001254">
    <property type="entry name" value="Trypsin_dom"/>
</dbReference>
<accession>A0A8J2L2S0</accession>
<evidence type="ECO:0000256" key="3">
    <source>
        <dbReference type="ARBA" id="ARBA00022801"/>
    </source>
</evidence>
<dbReference type="InterPro" id="IPR018114">
    <property type="entry name" value="TRYPSIN_HIS"/>
</dbReference>
<comment type="subcellular location">
    <subcellularLocation>
        <location evidence="1">Secreted</location>
        <location evidence="1">Extracellular space</location>
    </subcellularLocation>
</comment>
<sequence>MILTASVMIVISMFSAGQGDADIQIVDGEDATPGQFPWQVAIFQGTHRKCGGSIIDRRHVISAAHCFGDDHFPIPRSIIAGGHDMSKEEPTWQNRSICHISRHPNHTTSDMMDLVILVLSQPWEYNERVQPIRLAPADSDQEGQVCTTSGWGAREYPHAVANNTPNILQYINTTIMNQQKCFDTLGKLKETEICAYDPTGNRSPCYGDSGGPLVCYDEKGPYLVGVVSWGKECGINVTAAAYARVAKYHDFIFCRKKPKH</sequence>
<dbReference type="GO" id="GO:0005576">
    <property type="term" value="C:extracellular region"/>
    <property type="evidence" value="ECO:0007669"/>
    <property type="project" value="UniProtKB-SubCell"/>
</dbReference>
<dbReference type="PROSITE" id="PS50240">
    <property type="entry name" value="TRYPSIN_DOM"/>
    <property type="match status" value="1"/>
</dbReference>
<dbReference type="CDD" id="cd00190">
    <property type="entry name" value="Tryp_SPc"/>
    <property type="match status" value="1"/>
</dbReference>
<evidence type="ECO:0000256" key="2">
    <source>
        <dbReference type="ARBA" id="ARBA00022670"/>
    </source>
</evidence>
<comment type="similarity">
    <text evidence="6">Belongs to the peptidase S1 family. CLIP subfamily.</text>
</comment>
<evidence type="ECO:0000256" key="6">
    <source>
        <dbReference type="ARBA" id="ARBA00024195"/>
    </source>
</evidence>
<evidence type="ECO:0000313" key="10">
    <source>
        <dbReference type="EMBL" id="CAG7826531.1"/>
    </source>
</evidence>
<dbReference type="Pfam" id="PF00089">
    <property type="entry name" value="Trypsin"/>
    <property type="match status" value="1"/>
</dbReference>
<protein>
    <recommendedName>
        <fullName evidence="9">Peptidase S1 domain-containing protein</fullName>
    </recommendedName>
</protein>
<dbReference type="AlphaFoldDB" id="A0A8J2L2S0"/>
<dbReference type="EMBL" id="CAJVCH010540100">
    <property type="protein sequence ID" value="CAG7826531.1"/>
    <property type="molecule type" value="Genomic_DNA"/>
</dbReference>
<dbReference type="FunFam" id="2.40.10.10:FF:000036">
    <property type="entry name" value="Trypsin beta"/>
    <property type="match status" value="1"/>
</dbReference>
<dbReference type="GO" id="GO:0004252">
    <property type="term" value="F:serine-type endopeptidase activity"/>
    <property type="evidence" value="ECO:0007669"/>
    <property type="project" value="InterPro"/>
</dbReference>
<evidence type="ECO:0000256" key="1">
    <source>
        <dbReference type="ARBA" id="ARBA00004239"/>
    </source>
</evidence>
<feature type="domain" description="Peptidase S1" evidence="9">
    <location>
        <begin position="25"/>
        <end position="252"/>
    </location>
</feature>
<keyword evidence="5" id="KW-1015">Disulfide bond</keyword>
<proteinExistence type="inferred from homology"/>
<dbReference type="SMART" id="SM00020">
    <property type="entry name" value="Tryp_SPc"/>
    <property type="match status" value="1"/>
</dbReference>
<gene>
    <name evidence="10" type="ORF">AFUS01_LOCUS36580</name>
</gene>
<dbReference type="InterPro" id="IPR051487">
    <property type="entry name" value="Ser/Thr_Proteases_Immune/Dev"/>
</dbReference>
<dbReference type="InterPro" id="IPR033116">
    <property type="entry name" value="TRYPSIN_SER"/>
</dbReference>
<evidence type="ECO:0000256" key="8">
    <source>
        <dbReference type="SAM" id="SignalP"/>
    </source>
</evidence>
<keyword evidence="8" id="KW-0732">Signal</keyword>
<dbReference type="GO" id="GO:0006508">
    <property type="term" value="P:proteolysis"/>
    <property type="evidence" value="ECO:0007669"/>
    <property type="project" value="UniProtKB-KW"/>
</dbReference>
<evidence type="ECO:0000313" key="11">
    <source>
        <dbReference type="Proteomes" id="UP000708208"/>
    </source>
</evidence>
<dbReference type="PROSITE" id="PS00135">
    <property type="entry name" value="TRYPSIN_SER"/>
    <property type="match status" value="1"/>
</dbReference>
<name>A0A8J2L2S0_9HEXA</name>
<feature type="signal peptide" evidence="8">
    <location>
        <begin position="1"/>
        <end position="19"/>
    </location>
</feature>
<evidence type="ECO:0000256" key="4">
    <source>
        <dbReference type="ARBA" id="ARBA00022825"/>
    </source>
</evidence>
<reference evidence="10" key="1">
    <citation type="submission" date="2021-06" db="EMBL/GenBank/DDBJ databases">
        <authorList>
            <person name="Hodson N. C."/>
            <person name="Mongue J. A."/>
            <person name="Jaron S. K."/>
        </authorList>
    </citation>
    <scope>NUCLEOTIDE SEQUENCE</scope>
</reference>
<keyword evidence="3 7" id="KW-0378">Hydrolase</keyword>
<dbReference type="OrthoDB" id="60866at2759"/>
<evidence type="ECO:0000256" key="7">
    <source>
        <dbReference type="RuleBase" id="RU363034"/>
    </source>
</evidence>
<dbReference type="PROSITE" id="PS00134">
    <property type="entry name" value="TRYPSIN_HIS"/>
    <property type="match status" value="1"/>
</dbReference>
<evidence type="ECO:0000259" key="9">
    <source>
        <dbReference type="PROSITE" id="PS50240"/>
    </source>
</evidence>
<dbReference type="FunFam" id="2.40.10.10:FF:000068">
    <property type="entry name" value="transmembrane protease serine 2"/>
    <property type="match status" value="1"/>
</dbReference>
<keyword evidence="11" id="KW-1185">Reference proteome</keyword>
<dbReference type="Proteomes" id="UP000708208">
    <property type="component" value="Unassembled WGS sequence"/>
</dbReference>
<dbReference type="PANTHER" id="PTHR24256">
    <property type="entry name" value="TRYPTASE-RELATED"/>
    <property type="match status" value="1"/>
</dbReference>
<comment type="caution">
    <text evidence="10">The sequence shown here is derived from an EMBL/GenBank/DDBJ whole genome shotgun (WGS) entry which is preliminary data.</text>
</comment>
<organism evidence="10 11">
    <name type="scientific">Allacma fusca</name>
    <dbReference type="NCBI Taxonomy" id="39272"/>
    <lineage>
        <taxon>Eukaryota</taxon>
        <taxon>Metazoa</taxon>
        <taxon>Ecdysozoa</taxon>
        <taxon>Arthropoda</taxon>
        <taxon>Hexapoda</taxon>
        <taxon>Collembola</taxon>
        <taxon>Symphypleona</taxon>
        <taxon>Sminthuridae</taxon>
        <taxon>Allacma</taxon>
    </lineage>
</organism>